<comment type="similarity">
    <text evidence="1">Belongs to the amidase family.</text>
</comment>
<feature type="region of interest" description="Disordered" evidence="2">
    <location>
        <begin position="372"/>
        <end position="391"/>
    </location>
</feature>
<dbReference type="InterPro" id="IPR023631">
    <property type="entry name" value="Amidase_dom"/>
</dbReference>
<dbReference type="RefSeq" id="WP_115274766.1">
    <property type="nucleotide sequence ID" value="NZ_UGUY01000001.1"/>
</dbReference>
<evidence type="ECO:0000313" key="5">
    <source>
        <dbReference type="Proteomes" id="UP000254602"/>
    </source>
</evidence>
<dbReference type="AlphaFoldDB" id="A0A379KP34"/>
<dbReference type="Pfam" id="PF01425">
    <property type="entry name" value="Amidase"/>
    <property type="match status" value="1"/>
</dbReference>
<dbReference type="GO" id="GO:0050537">
    <property type="term" value="F:mandelamide amidase activity"/>
    <property type="evidence" value="ECO:0007669"/>
    <property type="project" value="UniProtKB-EC"/>
</dbReference>
<name>A0A379KP34_PSEPU</name>
<gene>
    <name evidence="4" type="primary">mdlY_2</name>
    <name evidence="4" type="ORF">NCTC7914_03826</name>
</gene>
<evidence type="ECO:0000256" key="1">
    <source>
        <dbReference type="ARBA" id="ARBA00009199"/>
    </source>
</evidence>
<evidence type="ECO:0000256" key="2">
    <source>
        <dbReference type="SAM" id="MobiDB-lite"/>
    </source>
</evidence>
<dbReference type="Gene3D" id="3.90.1300.10">
    <property type="entry name" value="Amidase signature (AS) domain"/>
    <property type="match status" value="1"/>
</dbReference>
<dbReference type="InterPro" id="IPR000120">
    <property type="entry name" value="Amidase"/>
</dbReference>
<dbReference type="InterPro" id="IPR036928">
    <property type="entry name" value="AS_sf"/>
</dbReference>
<evidence type="ECO:0000313" key="4">
    <source>
        <dbReference type="EMBL" id="SUD69679.1"/>
    </source>
</evidence>
<proteinExistence type="inferred from homology"/>
<dbReference type="EC" id="3.5.1.86" evidence="4"/>
<dbReference type="PANTHER" id="PTHR11895">
    <property type="entry name" value="TRANSAMIDASE"/>
    <property type="match status" value="1"/>
</dbReference>
<keyword evidence="4" id="KW-0378">Hydrolase</keyword>
<sequence>MNHVDTQDAIAHYLSNCGANATHGREQPEYLGLSLRKRHELLQRSPALAADWAAQYAQWSVQADSHYRCLTSTREVEAPWYRLGVKDTVDVQGLPTRLGLRSYRHYPQRSAEALAFLDPRIAMTCKVATTELNIAFGAGCRNPHFPTIDPSGSSTGSAVSVAAGLCDISLGTDVLGSVRWPASHCGMVGLRMTQKAESLAGVFPLSPRMDALGWVARSADDLDLLFPLLGLEPLLGQQQPLKERYRVAMLEHALDPALTSAAMLDMLGQARSALADLGMAPAEVAMPDLWACRGDAWQLCARDAWLASAAWARRFDCELHWSTLSALKVGEGVSDADYRRIHQRMDKIRSGIEAWFDNAQVDFVVFPMDPNRPFDRRNPQPGDSTIPSPADEGYEQKISFTPLASFSGLPAITVPICLSADGKAPLAVQIMGRRDSERQLLDIAKRLQALTGLLPTRRLQV</sequence>
<protein>
    <submittedName>
        <fullName evidence="4">Amidase</fullName>
        <ecNumber evidence="4">3.5.1.86</ecNumber>
    </submittedName>
</protein>
<dbReference type="PANTHER" id="PTHR11895:SF7">
    <property type="entry name" value="GLUTAMYL-TRNA(GLN) AMIDOTRANSFERASE SUBUNIT A, MITOCHONDRIAL"/>
    <property type="match status" value="1"/>
</dbReference>
<dbReference type="Proteomes" id="UP000254602">
    <property type="component" value="Unassembled WGS sequence"/>
</dbReference>
<reference evidence="4 5" key="1">
    <citation type="submission" date="2018-06" db="EMBL/GenBank/DDBJ databases">
        <authorList>
            <consortium name="Pathogen Informatics"/>
            <person name="Doyle S."/>
        </authorList>
    </citation>
    <scope>NUCLEOTIDE SEQUENCE [LARGE SCALE GENOMIC DNA]</scope>
    <source>
        <strain evidence="4 5">NCTC7914</strain>
    </source>
</reference>
<dbReference type="SUPFAM" id="SSF75304">
    <property type="entry name" value="Amidase signature (AS) enzymes"/>
    <property type="match status" value="1"/>
</dbReference>
<accession>A0A379KP34</accession>
<dbReference type="EMBL" id="UGUY01000001">
    <property type="protein sequence ID" value="SUD69679.1"/>
    <property type="molecule type" value="Genomic_DNA"/>
</dbReference>
<feature type="domain" description="Amidase" evidence="3">
    <location>
        <begin position="84"/>
        <end position="441"/>
    </location>
</feature>
<organism evidence="4 5">
    <name type="scientific">Pseudomonas putida</name>
    <name type="common">Arthrobacter siderocapsulatus</name>
    <dbReference type="NCBI Taxonomy" id="303"/>
    <lineage>
        <taxon>Bacteria</taxon>
        <taxon>Pseudomonadati</taxon>
        <taxon>Pseudomonadota</taxon>
        <taxon>Gammaproteobacteria</taxon>
        <taxon>Pseudomonadales</taxon>
        <taxon>Pseudomonadaceae</taxon>
        <taxon>Pseudomonas</taxon>
    </lineage>
</organism>
<evidence type="ECO:0000259" key="3">
    <source>
        <dbReference type="Pfam" id="PF01425"/>
    </source>
</evidence>